<accession>A0AAD3DNX6</accession>
<keyword evidence="2" id="KW-1185">Reference proteome</keyword>
<dbReference type="InterPro" id="IPR019410">
    <property type="entry name" value="Methyltransf_16"/>
</dbReference>
<sequence length="269" mass="29193">MEGLSITVKGWEDGQRFERQLETTDRWVLHAADELTLTLSDGNSVTIKQQPKAINATRIGVGACVWEGELFLAAYLASLPLYRYIGARVVELGSGPGLVGILMAKMGAKVHITDIPRVLPLIEANIEANGVGLQQRRGAAAGFAVCEALEWGTEGYEAAAGRLAAERVDWCVAADCCYIDQEGTSPSTPHFVRTCALLCGPTTRCLVCFELRSSEVRRVFEQEAGRAFEKVERLPPHTLPKPCQVEHILLYELSGVRQEALAAPVGDAS</sequence>
<evidence type="ECO:0000313" key="1">
    <source>
        <dbReference type="EMBL" id="GFR43932.1"/>
    </source>
</evidence>
<dbReference type="InterPro" id="IPR029063">
    <property type="entry name" value="SAM-dependent_MTases_sf"/>
</dbReference>
<evidence type="ECO:0000313" key="2">
    <source>
        <dbReference type="Proteomes" id="UP001054857"/>
    </source>
</evidence>
<dbReference type="Gene3D" id="3.40.50.150">
    <property type="entry name" value="Vaccinia Virus protein VP39"/>
    <property type="match status" value="1"/>
</dbReference>
<dbReference type="Pfam" id="PF10294">
    <property type="entry name" value="Methyltransf_16"/>
    <property type="match status" value="1"/>
</dbReference>
<protein>
    <submittedName>
        <fullName evidence="1">Uncharacterized protein</fullName>
    </submittedName>
</protein>
<dbReference type="EMBL" id="BMAR01000006">
    <property type="protein sequence ID" value="GFR43932.1"/>
    <property type="molecule type" value="Genomic_DNA"/>
</dbReference>
<dbReference type="Proteomes" id="UP001054857">
    <property type="component" value="Unassembled WGS sequence"/>
</dbReference>
<dbReference type="PANTHER" id="PTHR14614">
    <property type="entry name" value="HEPATOCELLULAR CARCINOMA-ASSOCIATED ANTIGEN"/>
    <property type="match status" value="1"/>
</dbReference>
<dbReference type="AlphaFoldDB" id="A0AAD3DNX6"/>
<dbReference type="SUPFAM" id="SSF53335">
    <property type="entry name" value="S-adenosyl-L-methionine-dependent methyltransferases"/>
    <property type="match status" value="1"/>
</dbReference>
<proteinExistence type="predicted"/>
<reference evidence="1 2" key="1">
    <citation type="journal article" date="2021" name="Sci. Rep.">
        <title>Genome sequencing of the multicellular alga Astrephomene provides insights into convergent evolution of germ-soma differentiation.</title>
        <authorList>
            <person name="Yamashita S."/>
            <person name="Yamamoto K."/>
            <person name="Matsuzaki R."/>
            <person name="Suzuki S."/>
            <person name="Yamaguchi H."/>
            <person name="Hirooka S."/>
            <person name="Minakuchi Y."/>
            <person name="Miyagishima S."/>
            <person name="Kawachi M."/>
            <person name="Toyoda A."/>
            <person name="Nozaki H."/>
        </authorList>
    </citation>
    <scope>NUCLEOTIDE SEQUENCE [LARGE SCALE GENOMIC DNA]</scope>
    <source>
        <strain evidence="1 2">NIES-4017</strain>
    </source>
</reference>
<gene>
    <name evidence="1" type="ORF">Agub_g5070</name>
</gene>
<comment type="caution">
    <text evidence="1">The sequence shown here is derived from an EMBL/GenBank/DDBJ whole genome shotgun (WGS) entry which is preliminary data.</text>
</comment>
<name>A0AAD3DNX6_9CHLO</name>
<dbReference type="PANTHER" id="PTHR14614:SF132">
    <property type="entry name" value="PROTEIN-LYSINE METHYLTRANSFERASE C42C1.13"/>
    <property type="match status" value="1"/>
</dbReference>
<organism evidence="1 2">
    <name type="scientific">Astrephomene gubernaculifera</name>
    <dbReference type="NCBI Taxonomy" id="47775"/>
    <lineage>
        <taxon>Eukaryota</taxon>
        <taxon>Viridiplantae</taxon>
        <taxon>Chlorophyta</taxon>
        <taxon>core chlorophytes</taxon>
        <taxon>Chlorophyceae</taxon>
        <taxon>CS clade</taxon>
        <taxon>Chlamydomonadales</taxon>
        <taxon>Astrephomenaceae</taxon>
        <taxon>Astrephomene</taxon>
    </lineage>
</organism>